<keyword evidence="1" id="KW-0560">Oxidoreductase</keyword>
<dbReference type="EMBL" id="CP021383">
    <property type="protein sequence ID" value="ARU51755.1"/>
    <property type="molecule type" value="Genomic_DNA"/>
</dbReference>
<dbReference type="AlphaFoldDB" id="A0A1Y0HWT7"/>
<dbReference type="Proteomes" id="UP000196228">
    <property type="component" value="Chromosome"/>
</dbReference>
<dbReference type="NCBIfam" id="TIGR03618">
    <property type="entry name" value="Rv1155_F420"/>
    <property type="match status" value="1"/>
</dbReference>
<evidence type="ECO:0000313" key="5">
    <source>
        <dbReference type="Proteomes" id="UP000196228"/>
    </source>
</evidence>
<sequence>MSHDAVGTTDTTTAGAPAPDAAPAPDRLGEPALLALLAARHQGVLATVKKDGRPQLSNVLYAWDPDAGVARVSVTADRAKTRNAARDPRVSLQVSAEDFWSYAVVEGDAELSAVALDPHDAAADELVETFRAASGSEHPDWEEFRRAMVADRRQVLRVRATRVYGMARLPRP</sequence>
<proteinExistence type="predicted"/>
<dbReference type="RefSeq" id="WP_087470778.1">
    <property type="nucleotide sequence ID" value="NZ_CP021383.1"/>
</dbReference>
<dbReference type="KEGG" id="cceu:CBR64_09925"/>
<feature type="region of interest" description="Disordered" evidence="2">
    <location>
        <begin position="1"/>
        <end position="27"/>
    </location>
</feature>
<evidence type="ECO:0000256" key="1">
    <source>
        <dbReference type="ARBA" id="ARBA00023002"/>
    </source>
</evidence>
<name>A0A1Y0HWT7_CELCE</name>
<dbReference type="InterPro" id="IPR012349">
    <property type="entry name" value="Split_barrel_FMN-bd"/>
</dbReference>
<dbReference type="Pfam" id="PF01243">
    <property type="entry name" value="PNPOx_N"/>
    <property type="match status" value="1"/>
</dbReference>
<organism evidence="4 5">
    <name type="scientific">Cellulosimicrobium cellulans</name>
    <name type="common">Arthrobacter luteus</name>
    <dbReference type="NCBI Taxonomy" id="1710"/>
    <lineage>
        <taxon>Bacteria</taxon>
        <taxon>Bacillati</taxon>
        <taxon>Actinomycetota</taxon>
        <taxon>Actinomycetes</taxon>
        <taxon>Micrococcales</taxon>
        <taxon>Promicromonosporaceae</taxon>
        <taxon>Cellulosimicrobium</taxon>
    </lineage>
</organism>
<reference evidence="4 5" key="1">
    <citation type="submission" date="2017-05" db="EMBL/GenBank/DDBJ databases">
        <authorList>
            <person name="Song R."/>
            <person name="Chenine A.L."/>
            <person name="Ruprecht R.M."/>
        </authorList>
    </citation>
    <scope>NUCLEOTIDE SEQUENCE [LARGE SCALE GENOMIC DNA]</scope>
    <source>
        <strain evidence="4 5">PSBB019</strain>
    </source>
</reference>
<dbReference type="PANTHER" id="PTHR35176:SF2">
    <property type="entry name" value="F420H(2)-DEPENDENT REDUCTASE RV1155"/>
    <property type="match status" value="1"/>
</dbReference>
<dbReference type="OrthoDB" id="1094370at2"/>
<dbReference type="GO" id="GO:0005829">
    <property type="term" value="C:cytosol"/>
    <property type="evidence" value="ECO:0007669"/>
    <property type="project" value="TreeGrafter"/>
</dbReference>
<dbReference type="PANTHER" id="PTHR35176">
    <property type="entry name" value="HEME OXYGENASE HI_0854-RELATED"/>
    <property type="match status" value="1"/>
</dbReference>
<dbReference type="InterPro" id="IPR011576">
    <property type="entry name" value="Pyridox_Oxase_N"/>
</dbReference>
<evidence type="ECO:0000256" key="2">
    <source>
        <dbReference type="SAM" id="MobiDB-lite"/>
    </source>
</evidence>
<gene>
    <name evidence="4" type="ORF">CBR64_09925</name>
</gene>
<dbReference type="SUPFAM" id="SSF50475">
    <property type="entry name" value="FMN-binding split barrel"/>
    <property type="match status" value="1"/>
</dbReference>
<protein>
    <submittedName>
        <fullName evidence="4">PPOX class F420-dependent enzyme</fullName>
    </submittedName>
</protein>
<dbReference type="Gene3D" id="2.30.110.10">
    <property type="entry name" value="Electron Transport, Fmn-binding Protein, Chain A"/>
    <property type="match status" value="1"/>
</dbReference>
<dbReference type="InterPro" id="IPR052019">
    <property type="entry name" value="F420H2_bilvrd_red/Heme_oxyg"/>
</dbReference>
<dbReference type="GO" id="GO:0016627">
    <property type="term" value="F:oxidoreductase activity, acting on the CH-CH group of donors"/>
    <property type="evidence" value="ECO:0007669"/>
    <property type="project" value="TreeGrafter"/>
</dbReference>
<evidence type="ECO:0000313" key="4">
    <source>
        <dbReference type="EMBL" id="ARU51755.1"/>
    </source>
</evidence>
<feature type="domain" description="Pyridoxamine 5'-phosphate oxidase N-terminal" evidence="3">
    <location>
        <begin position="31"/>
        <end position="165"/>
    </location>
</feature>
<dbReference type="InterPro" id="IPR019920">
    <property type="entry name" value="F420-binding_dom_put"/>
</dbReference>
<accession>A0A1Y0HWT7</accession>
<evidence type="ECO:0000259" key="3">
    <source>
        <dbReference type="Pfam" id="PF01243"/>
    </source>
</evidence>
<dbReference type="GO" id="GO:0070967">
    <property type="term" value="F:coenzyme F420 binding"/>
    <property type="evidence" value="ECO:0007669"/>
    <property type="project" value="TreeGrafter"/>
</dbReference>